<feature type="compositionally biased region" description="Pro residues" evidence="1">
    <location>
        <begin position="350"/>
        <end position="374"/>
    </location>
</feature>
<proteinExistence type="predicted"/>
<feature type="signal peptide" evidence="2">
    <location>
        <begin position="1"/>
        <end position="23"/>
    </location>
</feature>
<feature type="compositionally biased region" description="Low complexity" evidence="1">
    <location>
        <begin position="554"/>
        <end position="573"/>
    </location>
</feature>
<keyword evidence="5" id="KW-1185">Reference proteome</keyword>
<feature type="compositionally biased region" description="Polar residues" evidence="1">
    <location>
        <begin position="621"/>
        <end position="636"/>
    </location>
</feature>
<evidence type="ECO:0000313" key="5">
    <source>
        <dbReference type="Proteomes" id="UP000693970"/>
    </source>
</evidence>
<feature type="region of interest" description="Disordered" evidence="1">
    <location>
        <begin position="506"/>
        <end position="701"/>
    </location>
</feature>
<dbReference type="PROSITE" id="PS50020">
    <property type="entry name" value="WW_DOMAIN_2"/>
    <property type="match status" value="1"/>
</dbReference>
<name>A0A9K3PR35_9STRA</name>
<evidence type="ECO:0000259" key="3">
    <source>
        <dbReference type="PROSITE" id="PS50020"/>
    </source>
</evidence>
<evidence type="ECO:0000256" key="2">
    <source>
        <dbReference type="SAM" id="SignalP"/>
    </source>
</evidence>
<reference evidence="4" key="1">
    <citation type="journal article" date="2021" name="Sci. Rep.">
        <title>Diploid genomic architecture of Nitzschia inconspicua, an elite biomass production diatom.</title>
        <authorList>
            <person name="Oliver A."/>
            <person name="Podell S."/>
            <person name="Pinowska A."/>
            <person name="Traller J.C."/>
            <person name="Smith S.R."/>
            <person name="McClure R."/>
            <person name="Beliaev A."/>
            <person name="Bohutskyi P."/>
            <person name="Hill E.A."/>
            <person name="Rabines A."/>
            <person name="Zheng H."/>
            <person name="Allen L.Z."/>
            <person name="Kuo A."/>
            <person name="Grigoriev I.V."/>
            <person name="Allen A.E."/>
            <person name="Hazlebeck D."/>
            <person name="Allen E.E."/>
        </authorList>
    </citation>
    <scope>NUCLEOTIDE SEQUENCE</scope>
    <source>
        <strain evidence="4">Hildebrandi</strain>
    </source>
</reference>
<dbReference type="PROSITE" id="PS01159">
    <property type="entry name" value="WW_DOMAIN_1"/>
    <property type="match status" value="1"/>
</dbReference>
<organism evidence="4 5">
    <name type="scientific">Nitzschia inconspicua</name>
    <dbReference type="NCBI Taxonomy" id="303405"/>
    <lineage>
        <taxon>Eukaryota</taxon>
        <taxon>Sar</taxon>
        <taxon>Stramenopiles</taxon>
        <taxon>Ochrophyta</taxon>
        <taxon>Bacillariophyta</taxon>
        <taxon>Bacillariophyceae</taxon>
        <taxon>Bacillariophycidae</taxon>
        <taxon>Bacillariales</taxon>
        <taxon>Bacillariaceae</taxon>
        <taxon>Nitzschia</taxon>
    </lineage>
</organism>
<feature type="compositionally biased region" description="Pro residues" evidence="1">
    <location>
        <begin position="671"/>
        <end position="684"/>
    </location>
</feature>
<dbReference type="OrthoDB" id="49630at2759"/>
<dbReference type="AlphaFoldDB" id="A0A9K3PR35"/>
<comment type="caution">
    <text evidence="4">The sequence shown here is derived from an EMBL/GenBank/DDBJ whole genome shotgun (WGS) entry which is preliminary data.</text>
</comment>
<feature type="compositionally biased region" description="Pro residues" evidence="1">
    <location>
        <begin position="525"/>
        <end position="538"/>
    </location>
</feature>
<accession>A0A9K3PR35</accession>
<feature type="compositionally biased region" description="Low complexity" evidence="1">
    <location>
        <begin position="644"/>
        <end position="670"/>
    </location>
</feature>
<dbReference type="InterPro" id="IPR001202">
    <property type="entry name" value="WW_dom"/>
</dbReference>
<dbReference type="Proteomes" id="UP000693970">
    <property type="component" value="Unassembled WGS sequence"/>
</dbReference>
<feature type="compositionally biased region" description="Low complexity" evidence="1">
    <location>
        <begin position="34"/>
        <end position="52"/>
    </location>
</feature>
<sequence length="701" mass="75858">MVKFQSAAVLLAVAAASWRPSTASSGGQGGYGSYSGYNQYQQPQQQQGQWYSPANQASSYQQPQQQQQPETIFDELQTQNDGSIDEKPSLPNGWVELFDPNSGEYYYYHEESGTTTWDRPEPPESAEGLGASSPEQQTEETPSSNVQHEFGGPSDDRESSGSYGGYGTSPGSNESPEKQEPPKDDVPENPTSWGDGNIPTGDLRDQRDQSNSTDSFRRPLIPEEEPPKPEDQQTPPQQQSVPPGWGIPSKPEDRPSQPAGWGIPSKPEDRPSQPAGWGVPKPPEWQGTSQERQPPLQQNVPPSSNQPPHEPGRWGIPPTGSEIPRQTQQQQPPQQQSLPPPVNRPMDSLRPPPQSHGGPPPPGQRLPPQRPSPNVPRQYQQQTPPYGQYNPNAPQGYGQYNPNTPQGYGQYNPYRQQYGRAYANGPQQPQQSSTGQLVSQGLDEGASAVREVLSSAWTGILGFSNRTREAVETAREQVATSAAAAGQTLGARGSSFWERAKLAVGSVFESSDPSSQQPYSLSGNPQPPQGSRPPPGYPGVPQQPGRRPPPGYPRGPQLPAQQGAPPGYPQQSGRHVPTSSQPPRYGGGPPGEQQQPPPQQHGPAPGYPPMQPRRDPPYPQGQQGRPATPSQSQYRGPQSGVAAPLSQSGGYPSQQQHQQQHQGPPLGQRRPPFPGSPQGGPPPQQQQSQDPWDHPALTGDH</sequence>
<feature type="compositionally biased region" description="Basic and acidic residues" evidence="1">
    <location>
        <begin position="175"/>
        <end position="186"/>
    </location>
</feature>
<feature type="compositionally biased region" description="Basic and acidic residues" evidence="1">
    <location>
        <begin position="215"/>
        <end position="231"/>
    </location>
</feature>
<feature type="compositionally biased region" description="Low complexity" evidence="1">
    <location>
        <begin position="324"/>
        <end position="337"/>
    </location>
</feature>
<feature type="chain" id="PRO_5039904675" evidence="2">
    <location>
        <begin position="24"/>
        <end position="701"/>
    </location>
</feature>
<dbReference type="SMART" id="SM00456">
    <property type="entry name" value="WW"/>
    <property type="match status" value="1"/>
</dbReference>
<dbReference type="CDD" id="cd00201">
    <property type="entry name" value="WW"/>
    <property type="match status" value="1"/>
</dbReference>
<feature type="compositionally biased region" description="Low complexity" evidence="1">
    <location>
        <begin position="232"/>
        <end position="243"/>
    </location>
</feature>
<gene>
    <name evidence="4" type="ORF">IV203_001293</name>
</gene>
<evidence type="ECO:0000313" key="4">
    <source>
        <dbReference type="EMBL" id="KAG7356607.1"/>
    </source>
</evidence>
<evidence type="ECO:0000256" key="1">
    <source>
        <dbReference type="SAM" id="MobiDB-lite"/>
    </source>
</evidence>
<feature type="compositionally biased region" description="Low complexity" evidence="1">
    <location>
        <begin position="293"/>
        <end position="303"/>
    </location>
</feature>
<feature type="compositionally biased region" description="Low complexity" evidence="1">
    <location>
        <begin position="425"/>
        <end position="436"/>
    </location>
</feature>
<protein>
    <submittedName>
        <fullName evidence="4">WW domain containing protein</fullName>
    </submittedName>
</protein>
<feature type="compositionally biased region" description="Pro residues" evidence="1">
    <location>
        <begin position="595"/>
        <end position="611"/>
    </location>
</feature>
<feature type="compositionally biased region" description="Polar residues" evidence="1">
    <location>
        <begin position="508"/>
        <end position="521"/>
    </location>
</feature>
<keyword evidence="2" id="KW-0732">Signal</keyword>
<feature type="compositionally biased region" description="Low complexity" evidence="1">
    <location>
        <begin position="376"/>
        <end position="389"/>
    </location>
</feature>
<feature type="compositionally biased region" description="Basic and acidic residues" evidence="1">
    <location>
        <begin position="107"/>
        <end position="122"/>
    </location>
</feature>
<dbReference type="EMBL" id="JAGRRH010000015">
    <property type="protein sequence ID" value="KAG7356607.1"/>
    <property type="molecule type" value="Genomic_DNA"/>
</dbReference>
<feature type="compositionally biased region" description="Polar residues" evidence="1">
    <location>
        <begin position="390"/>
        <end position="415"/>
    </location>
</feature>
<reference evidence="4" key="2">
    <citation type="submission" date="2021-04" db="EMBL/GenBank/DDBJ databases">
        <authorList>
            <person name="Podell S."/>
        </authorList>
    </citation>
    <scope>NUCLEOTIDE SEQUENCE</scope>
    <source>
        <strain evidence="4">Hildebrandi</strain>
    </source>
</reference>
<feature type="compositionally biased region" description="Polar residues" evidence="1">
    <location>
        <begin position="133"/>
        <end position="147"/>
    </location>
</feature>
<feature type="region of interest" description="Disordered" evidence="1">
    <location>
        <begin position="17"/>
        <end position="443"/>
    </location>
</feature>
<feature type="domain" description="WW" evidence="3">
    <location>
        <begin position="88"/>
        <end position="122"/>
    </location>
</feature>
<dbReference type="Pfam" id="PF00397">
    <property type="entry name" value="WW"/>
    <property type="match status" value="1"/>
</dbReference>